<comment type="cofactor">
    <cofactor evidence="2">
        <name>Mg(2+)</name>
        <dbReference type="ChEBI" id="CHEBI:18420"/>
    </cofactor>
</comment>
<evidence type="ECO:0000256" key="7">
    <source>
        <dbReference type="ARBA" id="ARBA00032272"/>
    </source>
</evidence>
<reference evidence="10" key="1">
    <citation type="submission" date="2012-06" db="EMBL/GenBank/DDBJ databases">
        <title>Complete sequence of chromosome of Desulfomonile tiedjei DSM 6799.</title>
        <authorList>
            <person name="Lucas S."/>
            <person name="Copeland A."/>
            <person name="Lapidus A."/>
            <person name="Glavina del Rio T."/>
            <person name="Dalin E."/>
            <person name="Tice H."/>
            <person name="Bruce D."/>
            <person name="Goodwin L."/>
            <person name="Pitluck S."/>
            <person name="Peters L."/>
            <person name="Ovchinnikova G."/>
            <person name="Zeytun A."/>
            <person name="Lu M."/>
            <person name="Kyrpides N."/>
            <person name="Mavromatis K."/>
            <person name="Ivanova N."/>
            <person name="Brettin T."/>
            <person name="Detter J.C."/>
            <person name="Han C."/>
            <person name="Larimer F."/>
            <person name="Land M."/>
            <person name="Hauser L."/>
            <person name="Markowitz V."/>
            <person name="Cheng J.-F."/>
            <person name="Hugenholtz P."/>
            <person name="Woyke T."/>
            <person name="Wu D."/>
            <person name="Spring S."/>
            <person name="Schroeder M."/>
            <person name="Brambilla E."/>
            <person name="Klenk H.-P."/>
            <person name="Eisen J.A."/>
        </authorList>
    </citation>
    <scope>NUCLEOTIDE SEQUENCE [LARGE SCALE GENOMIC DNA]</scope>
    <source>
        <strain evidence="10">ATCC 49306 / DSM 6799 / DCB-1</strain>
    </source>
</reference>
<keyword evidence="5" id="KW-0378">Hydrolase</keyword>
<dbReference type="GO" id="GO:0019693">
    <property type="term" value="P:ribose phosphate metabolic process"/>
    <property type="evidence" value="ECO:0007669"/>
    <property type="project" value="TreeGrafter"/>
</dbReference>
<dbReference type="HOGENOM" id="CLU_062658_8_2_7"/>
<dbReference type="InterPro" id="IPR015797">
    <property type="entry name" value="NUDIX_hydrolase-like_dom_sf"/>
</dbReference>
<dbReference type="PANTHER" id="PTHR11839:SF18">
    <property type="entry name" value="NUDIX HYDROLASE DOMAIN-CONTAINING PROTEIN"/>
    <property type="match status" value="1"/>
</dbReference>
<dbReference type="Gene3D" id="3.90.79.10">
    <property type="entry name" value="Nucleoside Triphosphate Pyrophosphohydrolase"/>
    <property type="match status" value="1"/>
</dbReference>
<dbReference type="AlphaFoldDB" id="I4CC64"/>
<dbReference type="GO" id="GO:0006753">
    <property type="term" value="P:nucleoside phosphate metabolic process"/>
    <property type="evidence" value="ECO:0007669"/>
    <property type="project" value="TreeGrafter"/>
</dbReference>
<dbReference type="GO" id="GO:0016787">
    <property type="term" value="F:hydrolase activity"/>
    <property type="evidence" value="ECO:0007669"/>
    <property type="project" value="UniProtKB-KW"/>
</dbReference>
<dbReference type="EMBL" id="CP003360">
    <property type="protein sequence ID" value="AFM27155.1"/>
    <property type="molecule type" value="Genomic_DNA"/>
</dbReference>
<feature type="domain" description="Nudix hydrolase" evidence="8">
    <location>
        <begin position="46"/>
        <end position="175"/>
    </location>
</feature>
<dbReference type="InterPro" id="IPR000086">
    <property type="entry name" value="NUDIX_hydrolase_dom"/>
</dbReference>
<dbReference type="PANTHER" id="PTHR11839">
    <property type="entry name" value="UDP/ADP-SUGAR PYROPHOSPHATASE"/>
    <property type="match status" value="1"/>
</dbReference>
<evidence type="ECO:0000256" key="5">
    <source>
        <dbReference type="ARBA" id="ARBA00022801"/>
    </source>
</evidence>
<dbReference type="Proteomes" id="UP000006055">
    <property type="component" value="Chromosome"/>
</dbReference>
<evidence type="ECO:0000256" key="6">
    <source>
        <dbReference type="ARBA" id="ARBA00032162"/>
    </source>
</evidence>
<dbReference type="RefSeq" id="WP_014812269.1">
    <property type="nucleotide sequence ID" value="NC_018025.1"/>
</dbReference>
<gene>
    <name evidence="9" type="ordered locus">Desti_4525</name>
</gene>
<keyword evidence="10" id="KW-1185">Reference proteome</keyword>
<evidence type="ECO:0000256" key="4">
    <source>
        <dbReference type="ARBA" id="ARBA00016377"/>
    </source>
</evidence>
<dbReference type="PROSITE" id="PS51462">
    <property type="entry name" value="NUDIX"/>
    <property type="match status" value="1"/>
</dbReference>
<proteinExistence type="inferred from homology"/>
<dbReference type="OrthoDB" id="9806150at2"/>
<dbReference type="GO" id="GO:0005829">
    <property type="term" value="C:cytosol"/>
    <property type="evidence" value="ECO:0007669"/>
    <property type="project" value="TreeGrafter"/>
</dbReference>
<sequence length="185" mass="21210">MTPPDRELTWKVLDKKEDRNYRLFSVHIHKSKSPRTGDVHDFQVLNSPDWVTVIPVTADNNLVFVNQYRHGSGTLSLEPPGGLVKEGQTPEQSAREELEEETGYLADRFELLGWMHPLPALFNNKMYVYYAKNVELTGRINPDETEEIQTVLIPVHDLPRYIQTGRISCGIMIAALHLFLNKQLV</sequence>
<dbReference type="CDD" id="cd03424">
    <property type="entry name" value="NUDIX_ADPRase_Nudt5_UGPPase_Nudt14"/>
    <property type="match status" value="1"/>
</dbReference>
<comment type="catalytic activity">
    <reaction evidence="1">
        <text>GDP-alpha-D-mannose + H2O = alpha-D-mannose 1-phosphate + GMP + 2 H(+)</text>
        <dbReference type="Rhea" id="RHEA:27978"/>
        <dbReference type="ChEBI" id="CHEBI:15377"/>
        <dbReference type="ChEBI" id="CHEBI:15378"/>
        <dbReference type="ChEBI" id="CHEBI:57527"/>
        <dbReference type="ChEBI" id="CHEBI:58115"/>
        <dbReference type="ChEBI" id="CHEBI:58409"/>
    </reaction>
</comment>
<name>I4CC64_DESTA</name>
<accession>I4CC64</accession>
<dbReference type="eggNOG" id="COG0494">
    <property type="taxonomic scope" value="Bacteria"/>
</dbReference>
<dbReference type="STRING" id="706587.Desti_4525"/>
<protein>
    <recommendedName>
        <fullName evidence="4">GDP-mannose pyrophosphatase</fullName>
    </recommendedName>
    <alternativeName>
        <fullName evidence="6">GDP-mannose hydrolase</fullName>
    </alternativeName>
    <alternativeName>
        <fullName evidence="7">GDPMK</fullName>
    </alternativeName>
</protein>
<evidence type="ECO:0000313" key="9">
    <source>
        <dbReference type="EMBL" id="AFM27155.1"/>
    </source>
</evidence>
<dbReference type="Pfam" id="PF00293">
    <property type="entry name" value="NUDIX"/>
    <property type="match status" value="1"/>
</dbReference>
<evidence type="ECO:0000256" key="1">
    <source>
        <dbReference type="ARBA" id="ARBA00000847"/>
    </source>
</evidence>
<dbReference type="KEGG" id="dti:Desti_4525"/>
<evidence type="ECO:0000259" key="8">
    <source>
        <dbReference type="PROSITE" id="PS51462"/>
    </source>
</evidence>
<evidence type="ECO:0000256" key="3">
    <source>
        <dbReference type="ARBA" id="ARBA00007275"/>
    </source>
</evidence>
<organism evidence="9 10">
    <name type="scientific">Desulfomonile tiedjei (strain ATCC 49306 / DSM 6799 / DCB-1)</name>
    <dbReference type="NCBI Taxonomy" id="706587"/>
    <lineage>
        <taxon>Bacteria</taxon>
        <taxon>Pseudomonadati</taxon>
        <taxon>Thermodesulfobacteriota</taxon>
        <taxon>Desulfomonilia</taxon>
        <taxon>Desulfomonilales</taxon>
        <taxon>Desulfomonilaceae</taxon>
        <taxon>Desulfomonile</taxon>
    </lineage>
</organism>
<evidence type="ECO:0000256" key="2">
    <source>
        <dbReference type="ARBA" id="ARBA00001946"/>
    </source>
</evidence>
<comment type="similarity">
    <text evidence="3">Belongs to the Nudix hydrolase family. NudK subfamily.</text>
</comment>
<evidence type="ECO:0000313" key="10">
    <source>
        <dbReference type="Proteomes" id="UP000006055"/>
    </source>
</evidence>
<dbReference type="SUPFAM" id="SSF55811">
    <property type="entry name" value="Nudix"/>
    <property type="match status" value="1"/>
</dbReference>